<gene>
    <name evidence="2" type="ORF">ElyMa_001882900</name>
</gene>
<dbReference type="GO" id="GO:0005506">
    <property type="term" value="F:iron ion binding"/>
    <property type="evidence" value="ECO:0007669"/>
    <property type="project" value="InterPro"/>
</dbReference>
<dbReference type="SUPFAM" id="SSF55447">
    <property type="entry name" value="CO dehydrogenase flavoprotein C-terminal domain-like"/>
    <property type="match status" value="1"/>
</dbReference>
<protein>
    <submittedName>
        <fullName evidence="2">Xanthine dehydrogenase</fullName>
    </submittedName>
</protein>
<evidence type="ECO:0000313" key="3">
    <source>
        <dbReference type="Proteomes" id="UP000762676"/>
    </source>
</evidence>
<dbReference type="Gene3D" id="3.30.390.50">
    <property type="entry name" value="CO dehydrogenase flavoprotein, C-terminal domain"/>
    <property type="match status" value="1"/>
</dbReference>
<dbReference type="PANTHER" id="PTHR45444:SF3">
    <property type="entry name" value="XANTHINE DEHYDROGENASE"/>
    <property type="match status" value="1"/>
</dbReference>
<accession>A0AAV4EQG0</accession>
<feature type="domain" description="CO dehydrogenase flavoprotein C-terminal" evidence="1">
    <location>
        <begin position="30"/>
        <end position="95"/>
    </location>
</feature>
<keyword evidence="3" id="KW-1185">Reference proteome</keyword>
<dbReference type="Proteomes" id="UP000762676">
    <property type="component" value="Unassembled WGS sequence"/>
</dbReference>
<evidence type="ECO:0000313" key="2">
    <source>
        <dbReference type="EMBL" id="GFR62934.1"/>
    </source>
</evidence>
<name>A0AAV4EQG0_9GAST</name>
<proteinExistence type="predicted"/>
<dbReference type="GO" id="GO:0016491">
    <property type="term" value="F:oxidoreductase activity"/>
    <property type="evidence" value="ECO:0007669"/>
    <property type="project" value="InterPro"/>
</dbReference>
<dbReference type="AlphaFoldDB" id="A0AAV4EQG0"/>
<dbReference type="InterPro" id="IPR005107">
    <property type="entry name" value="CO_DH_flav_C"/>
</dbReference>
<dbReference type="PANTHER" id="PTHR45444">
    <property type="entry name" value="XANTHINE DEHYDROGENASE"/>
    <property type="match status" value="1"/>
</dbReference>
<comment type="caution">
    <text evidence="2">The sequence shown here is derived from an EMBL/GenBank/DDBJ whole genome shotgun (WGS) entry which is preliminary data.</text>
</comment>
<evidence type="ECO:0000259" key="1">
    <source>
        <dbReference type="Pfam" id="PF03450"/>
    </source>
</evidence>
<dbReference type="Pfam" id="PF03450">
    <property type="entry name" value="CO_deh_flav_C"/>
    <property type="match status" value="1"/>
</dbReference>
<reference evidence="2 3" key="1">
    <citation type="journal article" date="2021" name="Elife">
        <title>Chloroplast acquisition without the gene transfer in kleptoplastic sea slugs, Plakobranchus ocellatus.</title>
        <authorList>
            <person name="Maeda T."/>
            <person name="Takahashi S."/>
            <person name="Yoshida T."/>
            <person name="Shimamura S."/>
            <person name="Takaki Y."/>
            <person name="Nagai Y."/>
            <person name="Toyoda A."/>
            <person name="Suzuki Y."/>
            <person name="Arimoto A."/>
            <person name="Ishii H."/>
            <person name="Satoh N."/>
            <person name="Nishiyama T."/>
            <person name="Hasebe M."/>
            <person name="Maruyama T."/>
            <person name="Minagawa J."/>
            <person name="Obokata J."/>
            <person name="Shigenobu S."/>
        </authorList>
    </citation>
    <scope>NUCLEOTIDE SEQUENCE [LARGE SCALE GENOMIC DNA]</scope>
</reference>
<sequence length="101" mass="11052">MLDFLTKVDMSSKVLTAVVLPSLPDNVHYRSFKVTPRWQNAHAYVNAVFSLPLDGQGVNGRPSIVLGGISPDTVHAAKTEDYLADKTLSAEVIKGYLYFAL</sequence>
<dbReference type="InterPro" id="IPR016208">
    <property type="entry name" value="Ald_Oxase/xanthine_DH-like"/>
</dbReference>
<dbReference type="EMBL" id="BMAT01003821">
    <property type="protein sequence ID" value="GFR62934.1"/>
    <property type="molecule type" value="Genomic_DNA"/>
</dbReference>
<dbReference type="InterPro" id="IPR036683">
    <property type="entry name" value="CO_DH_flav_C_dom_sf"/>
</dbReference>
<organism evidence="2 3">
    <name type="scientific">Elysia marginata</name>
    <dbReference type="NCBI Taxonomy" id="1093978"/>
    <lineage>
        <taxon>Eukaryota</taxon>
        <taxon>Metazoa</taxon>
        <taxon>Spiralia</taxon>
        <taxon>Lophotrochozoa</taxon>
        <taxon>Mollusca</taxon>
        <taxon>Gastropoda</taxon>
        <taxon>Heterobranchia</taxon>
        <taxon>Euthyneura</taxon>
        <taxon>Panpulmonata</taxon>
        <taxon>Sacoglossa</taxon>
        <taxon>Placobranchoidea</taxon>
        <taxon>Plakobranchidae</taxon>
        <taxon>Elysia</taxon>
    </lineage>
</organism>